<organism evidence="1 2">
    <name type="scientific">Metaclostridioides mangenotii</name>
    <dbReference type="NCBI Taxonomy" id="1540"/>
    <lineage>
        <taxon>Bacteria</taxon>
        <taxon>Bacillati</taxon>
        <taxon>Bacillota</taxon>
        <taxon>Clostridia</taxon>
        <taxon>Peptostreptococcales</taxon>
        <taxon>Peptostreptococcaceae</taxon>
        <taxon>Metaclostridioides</taxon>
    </lineage>
</organism>
<accession>A0ABS4ECE4</accession>
<protein>
    <submittedName>
        <fullName evidence="1">Uncharacterized protein</fullName>
    </submittedName>
</protein>
<evidence type="ECO:0000313" key="2">
    <source>
        <dbReference type="Proteomes" id="UP000767291"/>
    </source>
</evidence>
<gene>
    <name evidence="1" type="ORF">J2Z43_002021</name>
</gene>
<dbReference type="Proteomes" id="UP000767291">
    <property type="component" value="Unassembled WGS sequence"/>
</dbReference>
<dbReference type="RefSeq" id="WP_027702892.1">
    <property type="nucleotide sequence ID" value="NZ_BAAACS010000004.1"/>
</dbReference>
<dbReference type="EMBL" id="JAGGJX010000004">
    <property type="protein sequence ID" value="MBP1855623.1"/>
    <property type="molecule type" value="Genomic_DNA"/>
</dbReference>
<name>A0ABS4ECE4_9FIRM</name>
<comment type="caution">
    <text evidence="1">The sequence shown here is derived from an EMBL/GenBank/DDBJ whole genome shotgun (WGS) entry which is preliminary data.</text>
</comment>
<keyword evidence="2" id="KW-1185">Reference proteome</keyword>
<reference evidence="1 2" key="1">
    <citation type="submission" date="2021-03" db="EMBL/GenBank/DDBJ databases">
        <title>Genomic Encyclopedia of Type Strains, Phase IV (KMG-IV): sequencing the most valuable type-strain genomes for metagenomic binning, comparative biology and taxonomic classification.</title>
        <authorList>
            <person name="Goeker M."/>
        </authorList>
    </citation>
    <scope>NUCLEOTIDE SEQUENCE [LARGE SCALE GENOMIC DNA]</scope>
    <source>
        <strain evidence="1 2">DSM 1289</strain>
    </source>
</reference>
<evidence type="ECO:0000313" key="1">
    <source>
        <dbReference type="EMBL" id="MBP1855623.1"/>
    </source>
</evidence>
<proteinExistence type="predicted"/>
<sequence length="87" mass="10285">MKIYSESNKSKKANVNNIPNVFAFTFLRNFLTTKEYEETRKEYFINNLNKNQVNKCMSNIKWLFKNYSGLEVITIEKSDGSKSKFIL</sequence>